<dbReference type="Proteomes" id="UP000014601">
    <property type="component" value="Unassembled WGS sequence"/>
</dbReference>
<sequence length="58" mass="7011">MQFRAFITKIHANSNAIRAANSAKSTKSNFAKYQHILLYIPLYLFFIQFYLFFYLIRR</sequence>
<proteinExistence type="predicted"/>
<keyword evidence="1" id="KW-1133">Transmembrane helix</keyword>
<feature type="transmembrane region" description="Helical" evidence="1">
    <location>
        <begin position="36"/>
        <end position="56"/>
    </location>
</feature>
<gene>
    <name evidence="2" type="ORF">HMPREF1576_01397</name>
</gene>
<dbReference type="HOGENOM" id="CLU_2972959_0_0_11"/>
<reference evidence="2 3" key="1">
    <citation type="submission" date="2013-06" db="EMBL/GenBank/DDBJ databases">
        <authorList>
            <person name="Weinstock G."/>
            <person name="Sodergren E."/>
            <person name="Lobos E.A."/>
            <person name="Fulton L."/>
            <person name="Fulton R."/>
            <person name="Courtney L."/>
            <person name="Fronick C."/>
            <person name="O'Laughlin M."/>
            <person name="Godfrey J."/>
            <person name="Wilson R.M."/>
            <person name="Miner T."/>
            <person name="Farmer C."/>
            <person name="Delehaunty K."/>
            <person name="Cordes M."/>
            <person name="Minx P."/>
            <person name="Tomlinson C."/>
            <person name="Chen J."/>
            <person name="Wollam A."/>
            <person name="Pepin K.H."/>
            <person name="Bhonagiri V."/>
            <person name="Zhang X."/>
            <person name="Warren W."/>
            <person name="Mitreva M."/>
            <person name="Mardis E.R."/>
            <person name="Wilson R.K."/>
        </authorList>
    </citation>
    <scope>NUCLEOTIDE SEQUENCE [LARGE SCALE GENOMIC DNA]</scope>
    <source>
        <strain evidence="2 3">JCP7719</strain>
    </source>
</reference>
<accession>S4GVD5</accession>
<keyword evidence="1" id="KW-0812">Transmembrane</keyword>
<organism evidence="2 3">
    <name type="scientific">Gardnerella pickettii JCP7719</name>
    <dbReference type="NCBI Taxonomy" id="1261061"/>
    <lineage>
        <taxon>Bacteria</taxon>
        <taxon>Bacillati</taxon>
        <taxon>Actinomycetota</taxon>
        <taxon>Actinomycetes</taxon>
        <taxon>Bifidobacteriales</taxon>
        <taxon>Bifidobacteriaceae</taxon>
        <taxon>Gardnerella</taxon>
        <taxon>Gardnerella pickettii</taxon>
    </lineage>
</organism>
<dbReference type="EMBL" id="ATJO01000156">
    <property type="protein sequence ID" value="EPI49684.1"/>
    <property type="molecule type" value="Genomic_DNA"/>
</dbReference>
<protein>
    <submittedName>
        <fullName evidence="2">Uncharacterized protein</fullName>
    </submittedName>
</protein>
<name>S4GVD5_9BIFI</name>
<evidence type="ECO:0000313" key="2">
    <source>
        <dbReference type="EMBL" id="EPI49684.1"/>
    </source>
</evidence>
<keyword evidence="1" id="KW-0472">Membrane</keyword>
<dbReference type="AlphaFoldDB" id="S4GVD5"/>
<evidence type="ECO:0000256" key="1">
    <source>
        <dbReference type="SAM" id="Phobius"/>
    </source>
</evidence>
<comment type="caution">
    <text evidence="2">The sequence shown here is derived from an EMBL/GenBank/DDBJ whole genome shotgun (WGS) entry which is preliminary data.</text>
</comment>
<evidence type="ECO:0000313" key="3">
    <source>
        <dbReference type="Proteomes" id="UP000014601"/>
    </source>
</evidence>